<proteinExistence type="predicted"/>
<dbReference type="EMBL" id="CP015772">
    <property type="protein sequence ID" value="ANH81996.1"/>
    <property type="molecule type" value="Genomic_DNA"/>
</dbReference>
<dbReference type="Pfam" id="PF01556">
    <property type="entry name" value="DnaJ_C"/>
    <property type="match status" value="1"/>
</dbReference>
<evidence type="ECO:0000313" key="5">
    <source>
        <dbReference type="Proteomes" id="UP000077667"/>
    </source>
</evidence>
<dbReference type="SUPFAM" id="SSF46565">
    <property type="entry name" value="Chaperone J-domain"/>
    <property type="match status" value="1"/>
</dbReference>
<dbReference type="FunFam" id="2.60.260.20:FF:000013">
    <property type="entry name" value="DnaJ subfamily B member 11"/>
    <property type="match status" value="1"/>
</dbReference>
<dbReference type="Gene3D" id="2.60.260.20">
    <property type="entry name" value="Urease metallochaperone UreE, N-terminal domain"/>
    <property type="match status" value="2"/>
</dbReference>
<dbReference type="SUPFAM" id="SSF49493">
    <property type="entry name" value="HSP40/DnaJ peptide-binding domain"/>
    <property type="match status" value="2"/>
</dbReference>
<dbReference type="PROSITE" id="PS50076">
    <property type="entry name" value="DNAJ_2"/>
    <property type="match status" value="1"/>
</dbReference>
<feature type="region of interest" description="Disordered" evidence="2">
    <location>
        <begin position="80"/>
        <end position="105"/>
    </location>
</feature>
<dbReference type="InterPro" id="IPR008971">
    <property type="entry name" value="HSP40/DnaJ_pept-bd"/>
</dbReference>
<evidence type="ECO:0000313" key="4">
    <source>
        <dbReference type="EMBL" id="ANH81996.1"/>
    </source>
</evidence>
<dbReference type="InterPro" id="IPR036869">
    <property type="entry name" value="J_dom_sf"/>
</dbReference>
<sequence>MDYIDYYKILGVNKDATAEDIKKAYRKLARKHHPDLNPNDKEAVKLFQQINEAHEVLSDPEKRKKYDQYGADWKHADQFEEAKRQQQASGYSGGGNPFSGREHYAFNTDDGGDFSDFFASMFGSGGDGGRRRQTKFKGQDYRAALQINLSEAYKTHQQTFTVNGKNIRITVPAGIENRQEIKIAGYGAPGVNGGPNGDLYITFDIHNDTPFVRKDNDLYLDVPLDLYKAVLGGNETIDTMSGKVKLTIAPETQNGTKVRLKGKGFPVYKKDDVFGDLYVTYQIRLPRNLTEKEKELFKELAREAEKK</sequence>
<dbReference type="OrthoDB" id="9779889at2"/>
<dbReference type="SMART" id="SM00271">
    <property type="entry name" value="DnaJ"/>
    <property type="match status" value="1"/>
</dbReference>
<name>A0A1A9I300_9BACT</name>
<dbReference type="InterPro" id="IPR001623">
    <property type="entry name" value="DnaJ_domain"/>
</dbReference>
<dbReference type="CDD" id="cd10747">
    <property type="entry name" value="DnaJ_C"/>
    <property type="match status" value="1"/>
</dbReference>
<evidence type="ECO:0000256" key="1">
    <source>
        <dbReference type="ARBA" id="ARBA00023186"/>
    </source>
</evidence>
<dbReference type="Pfam" id="PF00226">
    <property type="entry name" value="DnaJ"/>
    <property type="match status" value="1"/>
</dbReference>
<dbReference type="KEGG" id="nia:A8C56_14365"/>
<dbReference type="PROSITE" id="PS00636">
    <property type="entry name" value="DNAJ_1"/>
    <property type="match status" value="1"/>
</dbReference>
<evidence type="ECO:0000259" key="3">
    <source>
        <dbReference type="PROSITE" id="PS50076"/>
    </source>
</evidence>
<dbReference type="InterPro" id="IPR018253">
    <property type="entry name" value="DnaJ_domain_CS"/>
</dbReference>
<dbReference type="CDD" id="cd06257">
    <property type="entry name" value="DnaJ"/>
    <property type="match status" value="1"/>
</dbReference>
<dbReference type="PRINTS" id="PR00625">
    <property type="entry name" value="JDOMAIN"/>
</dbReference>
<evidence type="ECO:0000256" key="2">
    <source>
        <dbReference type="SAM" id="MobiDB-lite"/>
    </source>
</evidence>
<dbReference type="GO" id="GO:0005737">
    <property type="term" value="C:cytoplasm"/>
    <property type="evidence" value="ECO:0007669"/>
    <property type="project" value="TreeGrafter"/>
</dbReference>
<accession>A0A1A9I300</accession>
<keyword evidence="1" id="KW-0143">Chaperone</keyword>
<dbReference type="Gene3D" id="1.10.287.110">
    <property type="entry name" value="DnaJ domain"/>
    <property type="match status" value="1"/>
</dbReference>
<gene>
    <name evidence="4" type="ORF">A8C56_14365</name>
</gene>
<dbReference type="RefSeq" id="WP_067757356.1">
    <property type="nucleotide sequence ID" value="NZ_CP015772.1"/>
</dbReference>
<dbReference type="AlphaFoldDB" id="A0A1A9I300"/>
<dbReference type="PANTHER" id="PTHR43096:SF52">
    <property type="entry name" value="DNAJ HOMOLOG 1, MITOCHONDRIAL-RELATED"/>
    <property type="match status" value="1"/>
</dbReference>
<dbReference type="InterPro" id="IPR002939">
    <property type="entry name" value="DnaJ_C"/>
</dbReference>
<dbReference type="PANTHER" id="PTHR43096">
    <property type="entry name" value="DNAJ HOMOLOG 1, MITOCHONDRIAL-RELATED"/>
    <property type="match status" value="1"/>
</dbReference>
<protein>
    <submittedName>
        <fullName evidence="4">Molecular chaperone DnaJ</fullName>
    </submittedName>
</protein>
<feature type="domain" description="J" evidence="3">
    <location>
        <begin position="5"/>
        <end position="70"/>
    </location>
</feature>
<keyword evidence="5" id="KW-1185">Reference proteome</keyword>
<organism evidence="4 5">
    <name type="scientific">Niabella ginsenosidivorans</name>
    <dbReference type="NCBI Taxonomy" id="1176587"/>
    <lineage>
        <taxon>Bacteria</taxon>
        <taxon>Pseudomonadati</taxon>
        <taxon>Bacteroidota</taxon>
        <taxon>Chitinophagia</taxon>
        <taxon>Chitinophagales</taxon>
        <taxon>Chitinophagaceae</taxon>
        <taxon>Niabella</taxon>
    </lineage>
</organism>
<reference evidence="4 5" key="1">
    <citation type="submission" date="2016-05" db="EMBL/GenBank/DDBJ databases">
        <title>Niabella ginsenosidivorans BS26 whole genome sequencing.</title>
        <authorList>
            <person name="Im W.T."/>
            <person name="Siddiqi M.Z."/>
        </authorList>
    </citation>
    <scope>NUCLEOTIDE SEQUENCE [LARGE SCALE GENOMIC DNA]</scope>
    <source>
        <strain evidence="4 5">BS26</strain>
    </source>
</reference>
<dbReference type="STRING" id="1176587.A8C56_14365"/>
<dbReference type="GO" id="GO:0042026">
    <property type="term" value="P:protein refolding"/>
    <property type="evidence" value="ECO:0007669"/>
    <property type="project" value="TreeGrafter"/>
</dbReference>
<dbReference type="GO" id="GO:0051082">
    <property type="term" value="F:unfolded protein binding"/>
    <property type="evidence" value="ECO:0007669"/>
    <property type="project" value="InterPro"/>
</dbReference>
<dbReference type="Proteomes" id="UP000077667">
    <property type="component" value="Chromosome"/>
</dbReference>